<reference evidence="2" key="2">
    <citation type="submission" date="2021-03" db="EMBL/GenBank/DDBJ databases">
        <authorList>
            <person name="Artuso I."/>
            <person name="Turrini P."/>
            <person name="Pirolo M."/>
            <person name="Lugli G.A."/>
            <person name="Ventura M."/>
            <person name="Visca P."/>
        </authorList>
    </citation>
    <scope>NUCLEOTIDE SEQUENCE</scope>
    <source>
        <strain evidence="2">LMG 26462</strain>
    </source>
</reference>
<keyword evidence="3" id="KW-1185">Reference proteome</keyword>
<dbReference type="PANTHER" id="PTHR43685:SF11">
    <property type="entry name" value="GLYCOSYLTRANSFERASE TAGX-RELATED"/>
    <property type="match status" value="1"/>
</dbReference>
<feature type="domain" description="Glycosyltransferase 2-like" evidence="1">
    <location>
        <begin position="5"/>
        <end position="111"/>
    </location>
</feature>
<reference evidence="2" key="1">
    <citation type="journal article" date="2021" name="Microorganisms">
        <title>Phylogenomic Reconstruction and Metabolic Potential of the Genus Aminobacter.</title>
        <authorList>
            <person name="Artuso I."/>
            <person name="Turrini P."/>
            <person name="Pirolo M."/>
            <person name="Lugli G.A."/>
            <person name="Ventura M."/>
            <person name="Visca P."/>
        </authorList>
    </citation>
    <scope>NUCLEOTIDE SEQUENCE</scope>
    <source>
        <strain evidence="2">LMG 26462</strain>
    </source>
</reference>
<sequence length="437" mass="48615">MPTFSVVMATYNRGRHILPSIQSVLAQTFQDFELLVVGDYCTDDTVNVVASVASPKIRWLNLAERGGSQSFPNNAGIQASRGRYIAYLGHDDIWAPDHLDGLAALFRGEPRLDFAVSGTLFHGPRASNFRLVTGMFSDSRAAFEHFFPPSSFGHRRDVTDRIGPWLDPRKIAPPVDAEFLMRAANAGMMFASTRRIGVHKFAAGHRYLSYLRHTSDEQERMAQRMLRPGFEGYLAAELARAKADNAFMTTTHPDYSHYEAGELAARNASNKGIVRPPLLELRQPEVIVQDNVSKALDWCPLEPGDTKLRWAGCNPRPKLLVPFKYPGRTEIRLSIWHPVAEGLDRLTLAVNGQPATARISTPRKAGDLWNATATIQAQLLADDHTVLQLHLSKLQRLARNRPGLGVADISVVPLGWRRVTNRLAQLFASICPARRPS</sequence>
<dbReference type="CDD" id="cd00761">
    <property type="entry name" value="Glyco_tranf_GTA_type"/>
    <property type="match status" value="1"/>
</dbReference>
<dbReference type="AlphaFoldDB" id="A0A9X1D949"/>
<dbReference type="Proteomes" id="UP001138921">
    <property type="component" value="Unassembled WGS sequence"/>
</dbReference>
<gene>
    <name evidence="2" type="ORF">J1C56_30975</name>
</gene>
<dbReference type="RefSeq" id="WP_214393754.1">
    <property type="nucleotide sequence ID" value="NZ_JAFLWW010000015.1"/>
</dbReference>
<evidence type="ECO:0000313" key="3">
    <source>
        <dbReference type="Proteomes" id="UP001138921"/>
    </source>
</evidence>
<name>A0A9X1D949_9HYPH</name>
<evidence type="ECO:0000313" key="2">
    <source>
        <dbReference type="EMBL" id="MBT1159964.1"/>
    </source>
</evidence>
<dbReference type="InterPro" id="IPR029044">
    <property type="entry name" value="Nucleotide-diphossugar_trans"/>
</dbReference>
<dbReference type="EMBL" id="JAFLWW010000015">
    <property type="protein sequence ID" value="MBT1159964.1"/>
    <property type="molecule type" value="Genomic_DNA"/>
</dbReference>
<dbReference type="Gene3D" id="3.90.550.10">
    <property type="entry name" value="Spore Coat Polysaccharide Biosynthesis Protein SpsA, Chain A"/>
    <property type="match status" value="1"/>
</dbReference>
<dbReference type="InterPro" id="IPR001173">
    <property type="entry name" value="Glyco_trans_2-like"/>
</dbReference>
<organism evidence="2 3">
    <name type="scientific">Aminobacter anthyllidis</name>
    <dbReference type="NCBI Taxonomy" id="1035067"/>
    <lineage>
        <taxon>Bacteria</taxon>
        <taxon>Pseudomonadati</taxon>
        <taxon>Pseudomonadota</taxon>
        <taxon>Alphaproteobacteria</taxon>
        <taxon>Hyphomicrobiales</taxon>
        <taxon>Phyllobacteriaceae</taxon>
        <taxon>Aminobacter</taxon>
    </lineage>
</organism>
<comment type="caution">
    <text evidence="2">The sequence shown here is derived from an EMBL/GenBank/DDBJ whole genome shotgun (WGS) entry which is preliminary data.</text>
</comment>
<dbReference type="SUPFAM" id="SSF53448">
    <property type="entry name" value="Nucleotide-diphospho-sugar transferases"/>
    <property type="match status" value="1"/>
</dbReference>
<accession>A0A9X1D949</accession>
<dbReference type="InterPro" id="IPR050834">
    <property type="entry name" value="Glycosyltransf_2"/>
</dbReference>
<dbReference type="PANTHER" id="PTHR43685">
    <property type="entry name" value="GLYCOSYLTRANSFERASE"/>
    <property type="match status" value="1"/>
</dbReference>
<evidence type="ECO:0000259" key="1">
    <source>
        <dbReference type="Pfam" id="PF00535"/>
    </source>
</evidence>
<proteinExistence type="predicted"/>
<protein>
    <submittedName>
        <fullName evidence="2">Glycosyltransferase family 2 protein</fullName>
    </submittedName>
</protein>
<dbReference type="Pfam" id="PF00535">
    <property type="entry name" value="Glycos_transf_2"/>
    <property type="match status" value="1"/>
</dbReference>